<gene>
    <name evidence="1" type="ORF">SDC9_169697</name>
</gene>
<name>A0A645GE80_9ZZZZ</name>
<dbReference type="EMBL" id="VSSQ01070534">
    <property type="protein sequence ID" value="MPN22314.1"/>
    <property type="molecule type" value="Genomic_DNA"/>
</dbReference>
<reference evidence="1" key="1">
    <citation type="submission" date="2019-08" db="EMBL/GenBank/DDBJ databases">
        <authorList>
            <person name="Kucharzyk K."/>
            <person name="Murdoch R.W."/>
            <person name="Higgins S."/>
            <person name="Loffler F."/>
        </authorList>
    </citation>
    <scope>NUCLEOTIDE SEQUENCE</scope>
</reference>
<comment type="caution">
    <text evidence="1">The sequence shown here is derived from an EMBL/GenBank/DDBJ whole genome shotgun (WGS) entry which is preliminary data.</text>
</comment>
<accession>A0A645GE80</accession>
<proteinExistence type="predicted"/>
<protein>
    <submittedName>
        <fullName evidence="1">Uncharacterized protein</fullName>
    </submittedName>
</protein>
<sequence length="106" mass="12226">MYDKVRTASLVDLPNYIAQLSPFVKTSLTYDEIFDLGLKVLTEEFSIKGTHFPTVNTSEEISKSEWYIKMDKPATVDELHDYIYRDIPPKNTETFLQQGPSEGQYP</sequence>
<organism evidence="1">
    <name type="scientific">bioreactor metagenome</name>
    <dbReference type="NCBI Taxonomy" id="1076179"/>
    <lineage>
        <taxon>unclassified sequences</taxon>
        <taxon>metagenomes</taxon>
        <taxon>ecological metagenomes</taxon>
    </lineage>
</organism>
<dbReference type="Gene3D" id="3.40.630.190">
    <property type="entry name" value="LCP protein"/>
    <property type="match status" value="1"/>
</dbReference>
<dbReference type="AlphaFoldDB" id="A0A645GE80"/>
<evidence type="ECO:0000313" key="1">
    <source>
        <dbReference type="EMBL" id="MPN22314.1"/>
    </source>
</evidence>